<evidence type="ECO:0000256" key="1">
    <source>
        <dbReference type="SAM" id="MobiDB-lite"/>
    </source>
</evidence>
<dbReference type="EMBL" id="JBBWRZ010000012">
    <property type="protein sequence ID" value="KAK8224707.1"/>
    <property type="molecule type" value="Genomic_DNA"/>
</dbReference>
<dbReference type="Proteomes" id="UP001492380">
    <property type="component" value="Unassembled WGS sequence"/>
</dbReference>
<evidence type="ECO:0000313" key="3">
    <source>
        <dbReference type="Proteomes" id="UP001492380"/>
    </source>
</evidence>
<comment type="caution">
    <text evidence="2">The sequence shown here is derived from an EMBL/GenBank/DDBJ whole genome shotgun (WGS) entry which is preliminary data.</text>
</comment>
<sequence length="356" mass="40859">MSPRGSDAAQQAGALLQALGSAPDPTQDSFREDFESQPTDSAVLLPSACPSPWLAVNINSAATPSFLKTVHTPETMFFYNYWRTLEEWKMLENGRNYGRFPLIAWGSGDCTFGPGGDSRIVAYPDPEKKYRGCSFTHQKSVLTAISGEYSRVDLRKLRPNDEPTDATPWQYLDKPYFERHCPEYLRHQKIERDRLVIDLPVSRCGLNIFRDWWYENKLPVFRSGHHLYRSDSEAAAFEAYVCGRMLRAEERFIKDVFNGIFEMYVDLEDFRPDPSHLLRAINHLSPSREVVRGILDLFAQMDPVAFWLEASDCVPPRFWDEAYMRLTIQRPQAETQTVTGQQLEHFGAANLAFRPA</sequence>
<gene>
    <name evidence="2" type="ORF">HDK90DRAFT_470126</name>
</gene>
<evidence type="ECO:0008006" key="4">
    <source>
        <dbReference type="Google" id="ProtNLM"/>
    </source>
</evidence>
<feature type="region of interest" description="Disordered" evidence="1">
    <location>
        <begin position="1"/>
        <end position="37"/>
    </location>
</feature>
<name>A0ABR1YBA0_9PEZI</name>
<reference evidence="2 3" key="1">
    <citation type="submission" date="2024-04" db="EMBL/GenBank/DDBJ databases">
        <title>Phyllosticta paracitricarpa is synonymous to the EU quarantine fungus P. citricarpa based on phylogenomic analyses.</title>
        <authorList>
            <consortium name="Lawrence Berkeley National Laboratory"/>
            <person name="Van Ingen-Buijs V.A."/>
            <person name="Van Westerhoven A.C."/>
            <person name="Haridas S."/>
            <person name="Skiadas P."/>
            <person name="Martin F."/>
            <person name="Groenewald J.Z."/>
            <person name="Crous P.W."/>
            <person name="Seidl M.F."/>
        </authorList>
    </citation>
    <scope>NUCLEOTIDE SEQUENCE [LARGE SCALE GENOMIC DNA]</scope>
    <source>
        <strain evidence="2 3">CBS 123374</strain>
    </source>
</reference>
<proteinExistence type="predicted"/>
<feature type="compositionally biased region" description="Low complexity" evidence="1">
    <location>
        <begin position="1"/>
        <end position="22"/>
    </location>
</feature>
<keyword evidence="3" id="KW-1185">Reference proteome</keyword>
<protein>
    <recommendedName>
        <fullName evidence="4">Glycosyl transferase CAP10 domain-containing protein</fullName>
    </recommendedName>
</protein>
<evidence type="ECO:0000313" key="2">
    <source>
        <dbReference type="EMBL" id="KAK8224707.1"/>
    </source>
</evidence>
<organism evidence="2 3">
    <name type="scientific">Phyllosticta capitalensis</name>
    <dbReference type="NCBI Taxonomy" id="121624"/>
    <lineage>
        <taxon>Eukaryota</taxon>
        <taxon>Fungi</taxon>
        <taxon>Dikarya</taxon>
        <taxon>Ascomycota</taxon>
        <taxon>Pezizomycotina</taxon>
        <taxon>Dothideomycetes</taxon>
        <taxon>Dothideomycetes incertae sedis</taxon>
        <taxon>Botryosphaeriales</taxon>
        <taxon>Phyllostictaceae</taxon>
        <taxon>Phyllosticta</taxon>
    </lineage>
</organism>
<accession>A0ABR1YBA0</accession>